<dbReference type="InterPro" id="IPR046557">
    <property type="entry name" value="DUF6711"/>
</dbReference>
<keyword evidence="2" id="KW-1185">Reference proteome</keyword>
<dbReference type="AlphaFoldDB" id="A0A371P207"/>
<sequence length="120" mass="13730">MLLKINTVEIAAYPAEFSCTVLDLDDAESTERTANGSLNRDRVAVKRQVEMTFPPLPWPKMSKLLTQMRDSFFDFYYPDPMTGKYETKNMYVGNRPAPVALDGDDGELWWGQLSITLTER</sequence>
<evidence type="ECO:0000313" key="1">
    <source>
        <dbReference type="EMBL" id="REK69346.1"/>
    </source>
</evidence>
<accession>A0A371P207</accession>
<name>A0A371P207_9BACL</name>
<dbReference type="EMBL" id="QUBQ01000008">
    <property type="protein sequence ID" value="REK69346.1"/>
    <property type="molecule type" value="Genomic_DNA"/>
</dbReference>
<evidence type="ECO:0000313" key="2">
    <source>
        <dbReference type="Proteomes" id="UP000261905"/>
    </source>
</evidence>
<dbReference type="RefSeq" id="WP_116049899.1">
    <property type="nucleotide sequence ID" value="NZ_QUBQ01000008.1"/>
</dbReference>
<dbReference type="OrthoDB" id="1767129at2"/>
<dbReference type="Proteomes" id="UP000261905">
    <property type="component" value="Unassembled WGS sequence"/>
</dbReference>
<protein>
    <recommendedName>
        <fullName evidence="3">Phage tail protein</fullName>
    </recommendedName>
</protein>
<dbReference type="Pfam" id="PF20458">
    <property type="entry name" value="DUF6711"/>
    <property type="match status" value="1"/>
</dbReference>
<reference evidence="1 2" key="1">
    <citation type="submission" date="2018-08" db="EMBL/GenBank/DDBJ databases">
        <title>Paenibacillus sp. M4BSY-1, whole genome shotgun sequence.</title>
        <authorList>
            <person name="Tuo L."/>
        </authorList>
    </citation>
    <scope>NUCLEOTIDE SEQUENCE [LARGE SCALE GENOMIC DNA]</scope>
    <source>
        <strain evidence="1 2">M4BSY-1</strain>
    </source>
</reference>
<comment type="caution">
    <text evidence="1">The sequence shown here is derived from an EMBL/GenBank/DDBJ whole genome shotgun (WGS) entry which is preliminary data.</text>
</comment>
<evidence type="ECO:0008006" key="3">
    <source>
        <dbReference type="Google" id="ProtNLM"/>
    </source>
</evidence>
<gene>
    <name evidence="1" type="ORF">DX130_24610</name>
</gene>
<organism evidence="1 2">
    <name type="scientific">Paenibacillus paeoniae</name>
    <dbReference type="NCBI Taxonomy" id="2292705"/>
    <lineage>
        <taxon>Bacteria</taxon>
        <taxon>Bacillati</taxon>
        <taxon>Bacillota</taxon>
        <taxon>Bacilli</taxon>
        <taxon>Bacillales</taxon>
        <taxon>Paenibacillaceae</taxon>
        <taxon>Paenibacillus</taxon>
    </lineage>
</organism>
<proteinExistence type="predicted"/>